<comment type="caution">
    <text evidence="10">The sequence shown here is derived from an EMBL/GenBank/DDBJ whole genome shotgun (WGS) entry which is preliminary data.</text>
</comment>
<dbReference type="InterPro" id="IPR017441">
    <property type="entry name" value="Protein_kinase_ATP_BS"/>
</dbReference>
<proteinExistence type="inferred from homology"/>
<dbReference type="SMART" id="SM00220">
    <property type="entry name" value="S_TKc"/>
    <property type="match status" value="1"/>
</dbReference>
<reference evidence="11" key="1">
    <citation type="submission" date="2019-06" db="EMBL/GenBank/DDBJ databases">
        <title>Draft genome sequence of the griseofulvin-producing fungus Xylaria cubensis strain G536.</title>
        <authorList>
            <person name="Mead M.E."/>
            <person name="Raja H.A."/>
            <person name="Steenwyk J.L."/>
            <person name="Knowles S.L."/>
            <person name="Oberlies N.H."/>
            <person name="Rokas A."/>
        </authorList>
    </citation>
    <scope>NUCLEOTIDE SEQUENCE [LARGE SCALE GENOMIC DNA]</scope>
    <source>
        <strain evidence="11">G536</strain>
    </source>
</reference>
<dbReference type="PROSITE" id="PS50011">
    <property type="entry name" value="PROTEIN_KINASE_DOM"/>
    <property type="match status" value="1"/>
</dbReference>
<dbReference type="InterPro" id="IPR050915">
    <property type="entry name" value="MAP_kinase_kinase"/>
</dbReference>
<dbReference type="PANTHER" id="PTHR47448">
    <property type="entry name" value="DUAL SPECIFICITY MITOGEN-ACTIVATED PROTEIN KINASE KINASE DSOR1-LIKE PROTEIN"/>
    <property type="match status" value="1"/>
</dbReference>
<evidence type="ECO:0000256" key="4">
    <source>
        <dbReference type="ARBA" id="ARBA00022777"/>
    </source>
</evidence>
<dbReference type="Gene3D" id="1.10.510.10">
    <property type="entry name" value="Transferase(Phosphotransferase) domain 1"/>
    <property type="match status" value="1"/>
</dbReference>
<keyword evidence="2" id="KW-0808">Transferase</keyword>
<feature type="compositionally biased region" description="Polar residues" evidence="8">
    <location>
        <begin position="385"/>
        <end position="412"/>
    </location>
</feature>
<evidence type="ECO:0000256" key="6">
    <source>
        <dbReference type="ARBA" id="ARBA00038035"/>
    </source>
</evidence>
<comment type="similarity">
    <text evidence="6">Belongs to the protein kinase superfamily. STE Ser/Thr protein kinase family. MAP kinase kinase subfamily.</text>
</comment>
<evidence type="ECO:0000256" key="3">
    <source>
        <dbReference type="ARBA" id="ARBA00022741"/>
    </source>
</evidence>
<dbReference type="PROSITE" id="PS00108">
    <property type="entry name" value="PROTEIN_KINASE_ST"/>
    <property type="match status" value="1"/>
</dbReference>
<dbReference type="GO" id="GO:0005524">
    <property type="term" value="F:ATP binding"/>
    <property type="evidence" value="ECO:0007669"/>
    <property type="project" value="UniProtKB-UniRule"/>
</dbReference>
<evidence type="ECO:0000256" key="7">
    <source>
        <dbReference type="PROSITE-ProRule" id="PRU10141"/>
    </source>
</evidence>
<dbReference type="GO" id="GO:0004674">
    <property type="term" value="F:protein serine/threonine kinase activity"/>
    <property type="evidence" value="ECO:0007669"/>
    <property type="project" value="UniProtKB-KW"/>
</dbReference>
<dbReference type="CDD" id="cd06620">
    <property type="entry name" value="PKc_Byr1_like"/>
    <property type="match status" value="1"/>
</dbReference>
<keyword evidence="11" id="KW-1185">Reference proteome</keyword>
<protein>
    <recommendedName>
        <fullName evidence="9">Protein kinase domain-containing protein</fullName>
    </recommendedName>
</protein>
<name>A0A553HZL3_9PEZI</name>
<dbReference type="AlphaFoldDB" id="A0A553HZL3"/>
<dbReference type="SUPFAM" id="SSF56112">
    <property type="entry name" value="Protein kinase-like (PK-like)"/>
    <property type="match status" value="1"/>
</dbReference>
<dbReference type="PANTHER" id="PTHR47448:SF1">
    <property type="entry name" value="SERINE_THREONINE-PROTEIN KINASE STE7 HOMOLOG"/>
    <property type="match status" value="1"/>
</dbReference>
<keyword evidence="4" id="KW-0418">Kinase</keyword>
<keyword evidence="3 7" id="KW-0547">Nucleotide-binding</keyword>
<dbReference type="FunFam" id="3.30.200.20:FF:000040">
    <property type="entry name" value="Dual specificity mitogen-activated protein kinase kinase"/>
    <property type="match status" value="1"/>
</dbReference>
<dbReference type="InterPro" id="IPR049613">
    <property type="entry name" value="Byr1-like_cat"/>
</dbReference>
<gene>
    <name evidence="10" type="ORF">FHL15_005656</name>
</gene>
<dbReference type="GO" id="GO:0000165">
    <property type="term" value="P:MAPK cascade"/>
    <property type="evidence" value="ECO:0007669"/>
    <property type="project" value="UniProtKB-ARBA"/>
</dbReference>
<organism evidence="10 11">
    <name type="scientific">Xylaria flabelliformis</name>
    <dbReference type="NCBI Taxonomy" id="2512241"/>
    <lineage>
        <taxon>Eukaryota</taxon>
        <taxon>Fungi</taxon>
        <taxon>Dikarya</taxon>
        <taxon>Ascomycota</taxon>
        <taxon>Pezizomycotina</taxon>
        <taxon>Sordariomycetes</taxon>
        <taxon>Xylariomycetidae</taxon>
        <taxon>Xylariales</taxon>
        <taxon>Xylariaceae</taxon>
        <taxon>Xylaria</taxon>
    </lineage>
</organism>
<evidence type="ECO:0000256" key="2">
    <source>
        <dbReference type="ARBA" id="ARBA00022679"/>
    </source>
</evidence>
<dbReference type="OrthoDB" id="10252354at2759"/>
<dbReference type="GO" id="GO:0004712">
    <property type="term" value="F:protein serine/threonine/tyrosine kinase activity"/>
    <property type="evidence" value="ECO:0007669"/>
    <property type="project" value="UniProtKB-ARBA"/>
</dbReference>
<dbReference type="STRING" id="2512241.A0A553HZL3"/>
<sequence length="535" mass="57840">MSDSNFAPRSMKRRNVKGLALGPPKLPASSGSGNSWGAGGSRAEDVGNEAQLEIGIEFNLDIRQEDLEIVKELGSGNGGTVSKVKHLPTGTTMARKVTALATIHYYLMRHEALTRVQVIHVEANKELRKRIVRELQIMHGCQSDYIVTFYGAFLNDHNDVIMCMEYMDVGSLDRVSRVFGPIRVDVLGKIAEATLGGLTYLYSKLHIMHRDIKPSNILTNSKGHIKLCDFGVSGELVNSIADTFVGTSTYMAPERIQGEKYTVKSDVWSFGLTIMELAIGKFPFAASEQLSDGDGAPAGILDLLQQIVHEPAPKLPKSDAFPAILEEMIQKCLYKEPDLRPTPQDLFDNDAFVQAAKRTPVDLRAWAVGMMEKDNRKSHLAPQLSPATQELLRSSDSPNQQIDSNPAFTPTSGEIPIAGAIISPRDHYGHAPSRSPTRNGTGSVGRAGGSSIHPGLGQRSATSGSIPKVGHSEVSLPASASAGTFTLPVRSAPGGPLPPPPPRKETPDDMRSESRRQAAYPPSNGNYGAMGYPRK</sequence>
<evidence type="ECO:0000256" key="1">
    <source>
        <dbReference type="ARBA" id="ARBA00022527"/>
    </source>
</evidence>
<keyword evidence="5 7" id="KW-0067">ATP-binding</keyword>
<evidence type="ECO:0000313" key="10">
    <source>
        <dbReference type="EMBL" id="TRX93381.1"/>
    </source>
</evidence>
<evidence type="ECO:0000313" key="11">
    <source>
        <dbReference type="Proteomes" id="UP000319160"/>
    </source>
</evidence>
<keyword evidence="1" id="KW-0723">Serine/threonine-protein kinase</keyword>
<evidence type="ECO:0000256" key="5">
    <source>
        <dbReference type="ARBA" id="ARBA00022840"/>
    </source>
</evidence>
<accession>A0A553HZL3</accession>
<feature type="compositionally biased region" description="Basic and acidic residues" evidence="8">
    <location>
        <begin position="502"/>
        <end position="516"/>
    </location>
</feature>
<feature type="region of interest" description="Disordered" evidence="8">
    <location>
        <begin position="374"/>
        <end position="535"/>
    </location>
</feature>
<dbReference type="InterPro" id="IPR000719">
    <property type="entry name" value="Prot_kinase_dom"/>
</dbReference>
<feature type="binding site" evidence="7">
    <location>
        <position position="96"/>
    </location>
    <ligand>
        <name>ATP</name>
        <dbReference type="ChEBI" id="CHEBI:30616"/>
    </ligand>
</feature>
<evidence type="ECO:0000256" key="8">
    <source>
        <dbReference type="SAM" id="MobiDB-lite"/>
    </source>
</evidence>
<dbReference type="Pfam" id="PF00069">
    <property type="entry name" value="Pkinase"/>
    <property type="match status" value="1"/>
</dbReference>
<feature type="domain" description="Protein kinase" evidence="9">
    <location>
        <begin position="67"/>
        <end position="353"/>
    </location>
</feature>
<dbReference type="InterPro" id="IPR008271">
    <property type="entry name" value="Ser/Thr_kinase_AS"/>
</dbReference>
<dbReference type="Proteomes" id="UP000319160">
    <property type="component" value="Unassembled WGS sequence"/>
</dbReference>
<dbReference type="FunFam" id="1.10.510.10:FF:000253">
    <property type="entry name" value="MAP kinase kinase Ste7"/>
    <property type="match status" value="1"/>
</dbReference>
<dbReference type="Gene3D" id="3.30.200.20">
    <property type="entry name" value="Phosphorylase Kinase, domain 1"/>
    <property type="match status" value="1"/>
</dbReference>
<dbReference type="InterPro" id="IPR011009">
    <property type="entry name" value="Kinase-like_dom_sf"/>
</dbReference>
<dbReference type="EMBL" id="VFLP01000029">
    <property type="protein sequence ID" value="TRX93381.1"/>
    <property type="molecule type" value="Genomic_DNA"/>
</dbReference>
<dbReference type="PROSITE" id="PS00107">
    <property type="entry name" value="PROTEIN_KINASE_ATP"/>
    <property type="match status" value="1"/>
</dbReference>
<feature type="region of interest" description="Disordered" evidence="8">
    <location>
        <begin position="1"/>
        <end position="43"/>
    </location>
</feature>
<evidence type="ECO:0000259" key="9">
    <source>
        <dbReference type="PROSITE" id="PS50011"/>
    </source>
</evidence>